<evidence type="ECO:0000313" key="1">
    <source>
        <dbReference type="EMBL" id="KAK6918113.1"/>
    </source>
</evidence>
<dbReference type="PANTHER" id="PTHR34418:SF3">
    <property type="entry name" value="NUCLEAR PORE COMPLEX PROTEIN NUP214"/>
    <property type="match status" value="1"/>
</dbReference>
<dbReference type="GO" id="GO:0017056">
    <property type="term" value="F:structural constituent of nuclear pore"/>
    <property type="evidence" value="ECO:0007669"/>
    <property type="project" value="InterPro"/>
</dbReference>
<dbReference type="AlphaFoldDB" id="A0AAN8UJR9"/>
<protein>
    <submittedName>
        <fullName evidence="1">Uncharacterized protein</fullName>
    </submittedName>
</protein>
<dbReference type="EMBL" id="JBAMMX010000022">
    <property type="protein sequence ID" value="KAK6918113.1"/>
    <property type="molecule type" value="Genomic_DNA"/>
</dbReference>
<keyword evidence="2" id="KW-1185">Reference proteome</keyword>
<proteinExistence type="predicted"/>
<sequence length="364" mass="40926">MGLVFLGFFVAKTKDVIESAKAFKQKGHGSSIQDLSVVEVAIGRVHILELSTDSSTLAASVGPHIHFFSVSSLLNKEAKPFFSCSLDDSTNVKDLRWIKKMENSYIVLTSEGKLYLGSIEGHPKYIMDNVDADKRELALMKTNERTCLTLLFKSWTNESDDKMVVKAFCFDRATGSEVEKLRLDQSSFVADDKNDAQVVESPIVDSVRWIRRDSIIVGCFQVTDDGTEESYLVQIITSKDRKDIDASSKLVVLSFSDVYPDVVDDSVRFGFGPYLLLSYLDRCEIAITACRKNVDQHIVLFGWSVDDENKDAVTMLEFGRDKWNPRFELQDNGDDNFVLGLCLNNVSVYEKVKVTDGTEDPREL</sequence>
<dbReference type="InterPro" id="IPR044694">
    <property type="entry name" value="NUP214"/>
</dbReference>
<reference evidence="1 2" key="1">
    <citation type="submission" date="2023-12" db="EMBL/GenBank/DDBJ databases">
        <title>A high-quality genome assembly for Dillenia turbinata (Dilleniales).</title>
        <authorList>
            <person name="Chanderbali A."/>
        </authorList>
    </citation>
    <scope>NUCLEOTIDE SEQUENCE [LARGE SCALE GENOMIC DNA]</scope>
    <source>
        <strain evidence="1">LSX21</strain>
        <tissue evidence="1">Leaf</tissue>
    </source>
</reference>
<dbReference type="PANTHER" id="PTHR34418">
    <property type="entry name" value="NUCLEAR PORE COMPLEX PROTEIN NUP214 ISOFORM X1"/>
    <property type="match status" value="1"/>
</dbReference>
<accession>A0AAN8UJR9</accession>
<dbReference type="Gene3D" id="2.130.10.10">
    <property type="entry name" value="YVTN repeat-like/Quinoprotein amine dehydrogenase"/>
    <property type="match status" value="1"/>
</dbReference>
<dbReference type="InterPro" id="IPR015943">
    <property type="entry name" value="WD40/YVTN_repeat-like_dom_sf"/>
</dbReference>
<evidence type="ECO:0000313" key="2">
    <source>
        <dbReference type="Proteomes" id="UP001370490"/>
    </source>
</evidence>
<organism evidence="1 2">
    <name type="scientific">Dillenia turbinata</name>
    <dbReference type="NCBI Taxonomy" id="194707"/>
    <lineage>
        <taxon>Eukaryota</taxon>
        <taxon>Viridiplantae</taxon>
        <taxon>Streptophyta</taxon>
        <taxon>Embryophyta</taxon>
        <taxon>Tracheophyta</taxon>
        <taxon>Spermatophyta</taxon>
        <taxon>Magnoliopsida</taxon>
        <taxon>eudicotyledons</taxon>
        <taxon>Gunneridae</taxon>
        <taxon>Pentapetalae</taxon>
        <taxon>Dilleniales</taxon>
        <taxon>Dilleniaceae</taxon>
        <taxon>Dillenia</taxon>
    </lineage>
</organism>
<gene>
    <name evidence="1" type="ORF">RJ641_016535</name>
</gene>
<dbReference type="Proteomes" id="UP001370490">
    <property type="component" value="Unassembled WGS sequence"/>
</dbReference>
<dbReference type="GO" id="GO:0006405">
    <property type="term" value="P:RNA export from nucleus"/>
    <property type="evidence" value="ECO:0007669"/>
    <property type="project" value="InterPro"/>
</dbReference>
<name>A0AAN8UJR9_9MAGN</name>
<comment type="caution">
    <text evidence="1">The sequence shown here is derived from an EMBL/GenBank/DDBJ whole genome shotgun (WGS) entry which is preliminary data.</text>
</comment>